<organism evidence="3 4">
    <name type="scientific">SAR324 cluster bacterium</name>
    <dbReference type="NCBI Taxonomy" id="2024889"/>
    <lineage>
        <taxon>Bacteria</taxon>
        <taxon>Deltaproteobacteria</taxon>
        <taxon>SAR324 cluster</taxon>
    </lineage>
</organism>
<reference evidence="3 4" key="1">
    <citation type="submission" date="2018-06" db="EMBL/GenBank/DDBJ databases">
        <title>Combined omics and stable isotope probing to characterize newly discovered Mariana Back-Arc vent microbial communities.</title>
        <authorList>
            <person name="Trembath-Reichert E."/>
            <person name="Huber J.A."/>
        </authorList>
    </citation>
    <scope>NUCLEOTIDE SEQUENCE [LARGE SCALE GENOMIC DNA]</scope>
    <source>
        <strain evidence="3">MAG 58</strain>
    </source>
</reference>
<feature type="coiled-coil region" evidence="1">
    <location>
        <begin position="293"/>
        <end position="320"/>
    </location>
</feature>
<dbReference type="SUPFAM" id="SSF52540">
    <property type="entry name" value="P-loop containing nucleoside triphosphate hydrolases"/>
    <property type="match status" value="1"/>
</dbReference>
<dbReference type="InterPro" id="IPR027417">
    <property type="entry name" value="P-loop_NTPase"/>
</dbReference>
<sequence length="686" mass="77941">MITSVKLDNFLSHRHTELTFDNGVTVFIGGNGAGKSSIIDAMTFALFGETTRGKNEEIIRDGENQAATQIYFEVNGKKYQAVKKILKNNSPHQLLDSNSSPIAIGTGKVSEEIKKIIGLDYETLGIASIVPQGELSGIIQSSNGRKLRDLIDKVIGTGKYSAAGNELSEGITAFRDYLREKYDNTDLDVDKIQQEINDAEQIISESKPQKEKLEKIAESFKEKIKKLQEKKEELSVNYEKIMHLSDKESDVWKTVKREISSLATNNQEHSEIIQRCEESFSVIKEKSKTEDVLNSKNHKKKDVEQKIAELDQKLHTYEDHREIAGKIQFSDGECPICHTKDVTVDPEYQMEHIKQELKKIESEKTSLTKDSSSIQKQIDEIISKIKEIEYAENTIKNSPIKNNEQLGVWKNNLKLNQNRNSELEKIVESSDLSPKLVEFVPDLSQTFLDIEKLQKEIKDFKHEEYDKVEQELQTVNSDNQQILMQIGKMTEKINSANASIKKNMPILEEIKLAGRYVENLEKIKNNIFSKTSETVIGARNFAVEIISRNASQYLEELKTEIKHVELFQEGSSIKIQCHTTNGQRPVSNLSGGEKVCVALAVRLGMSDLMIKSPLKIMVLDEPTAYLDKTHCDYFVDVIQQLTSFMNRKQNFQFIIITHEDGIWESAKVGTIYKFTLTSDGTEVSRL</sequence>
<accession>A0A432GTI1</accession>
<feature type="coiled-coil region" evidence="1">
    <location>
        <begin position="182"/>
        <end position="244"/>
    </location>
</feature>
<dbReference type="PANTHER" id="PTHR32114:SF2">
    <property type="entry name" value="ABC TRANSPORTER ABCH.3"/>
    <property type="match status" value="1"/>
</dbReference>
<evidence type="ECO:0000313" key="4">
    <source>
        <dbReference type="Proteomes" id="UP000287917"/>
    </source>
</evidence>
<dbReference type="EMBL" id="QNZK01000079">
    <property type="protein sequence ID" value="RTZ86872.1"/>
    <property type="molecule type" value="Genomic_DNA"/>
</dbReference>
<dbReference type="PANTHER" id="PTHR32114">
    <property type="entry name" value="ABC TRANSPORTER ABCH.3"/>
    <property type="match status" value="1"/>
</dbReference>
<dbReference type="Gene3D" id="3.40.50.300">
    <property type="entry name" value="P-loop containing nucleotide triphosphate hydrolases"/>
    <property type="match status" value="2"/>
</dbReference>
<dbReference type="AlphaFoldDB" id="A0A432GTI1"/>
<dbReference type="Pfam" id="PF13476">
    <property type="entry name" value="AAA_23"/>
    <property type="match status" value="1"/>
</dbReference>
<evidence type="ECO:0000256" key="1">
    <source>
        <dbReference type="SAM" id="Coils"/>
    </source>
</evidence>
<comment type="caution">
    <text evidence="3">The sequence shown here is derived from an EMBL/GenBank/DDBJ whole genome shotgun (WGS) entry which is preliminary data.</text>
</comment>
<protein>
    <recommendedName>
        <fullName evidence="2">Rad50/SbcC-type AAA domain-containing protein</fullName>
    </recommendedName>
</protein>
<gene>
    <name evidence="3" type="ORF">DSY96_02115</name>
</gene>
<proteinExistence type="predicted"/>
<name>A0A432GTI1_9DELT</name>
<dbReference type="Proteomes" id="UP000287917">
    <property type="component" value="Unassembled WGS sequence"/>
</dbReference>
<dbReference type="InterPro" id="IPR038729">
    <property type="entry name" value="Rad50/SbcC_AAA"/>
</dbReference>
<dbReference type="GO" id="GO:0006302">
    <property type="term" value="P:double-strand break repair"/>
    <property type="evidence" value="ECO:0007669"/>
    <property type="project" value="InterPro"/>
</dbReference>
<dbReference type="GO" id="GO:0016887">
    <property type="term" value="F:ATP hydrolysis activity"/>
    <property type="evidence" value="ECO:0007669"/>
    <property type="project" value="InterPro"/>
</dbReference>
<evidence type="ECO:0000259" key="2">
    <source>
        <dbReference type="Pfam" id="PF13476"/>
    </source>
</evidence>
<keyword evidence="1" id="KW-0175">Coiled coil</keyword>
<evidence type="ECO:0000313" key="3">
    <source>
        <dbReference type="EMBL" id="RTZ86872.1"/>
    </source>
</evidence>
<feature type="domain" description="Rad50/SbcC-type AAA" evidence="2">
    <location>
        <begin position="4"/>
        <end position="234"/>
    </location>
</feature>
<feature type="coiled-coil region" evidence="1">
    <location>
        <begin position="443"/>
        <end position="485"/>
    </location>
</feature>